<name>A0A0F9JAK3_9ZZZZ</name>
<proteinExistence type="predicted"/>
<gene>
    <name evidence="1" type="ORF">LCGC14_1847410</name>
</gene>
<reference evidence="1" key="1">
    <citation type="journal article" date="2015" name="Nature">
        <title>Complex archaea that bridge the gap between prokaryotes and eukaryotes.</title>
        <authorList>
            <person name="Spang A."/>
            <person name="Saw J.H."/>
            <person name="Jorgensen S.L."/>
            <person name="Zaremba-Niedzwiedzka K."/>
            <person name="Martijn J."/>
            <person name="Lind A.E."/>
            <person name="van Eijk R."/>
            <person name="Schleper C."/>
            <person name="Guy L."/>
            <person name="Ettema T.J."/>
        </authorList>
    </citation>
    <scope>NUCLEOTIDE SEQUENCE</scope>
</reference>
<protein>
    <submittedName>
        <fullName evidence="1">Uncharacterized protein</fullName>
    </submittedName>
</protein>
<dbReference type="EMBL" id="LAZR01018509">
    <property type="protein sequence ID" value="KKL96142.1"/>
    <property type="molecule type" value="Genomic_DNA"/>
</dbReference>
<evidence type="ECO:0000313" key="1">
    <source>
        <dbReference type="EMBL" id="KKL96142.1"/>
    </source>
</evidence>
<accession>A0A0F9JAK3</accession>
<sequence>MKYEGKDYQVRDSDCKKCKSFLPFSGNGRYICRLYELGQCPKTPEREQK</sequence>
<organism evidence="1">
    <name type="scientific">marine sediment metagenome</name>
    <dbReference type="NCBI Taxonomy" id="412755"/>
    <lineage>
        <taxon>unclassified sequences</taxon>
        <taxon>metagenomes</taxon>
        <taxon>ecological metagenomes</taxon>
    </lineage>
</organism>
<dbReference type="AlphaFoldDB" id="A0A0F9JAK3"/>
<comment type="caution">
    <text evidence="1">The sequence shown here is derived from an EMBL/GenBank/DDBJ whole genome shotgun (WGS) entry which is preliminary data.</text>
</comment>